<dbReference type="RefSeq" id="WP_077720990.1">
    <property type="nucleotide sequence ID" value="NZ_CP019699.1"/>
</dbReference>
<dbReference type="OrthoDB" id="269185at2"/>
<dbReference type="STRING" id="1471761.B0W44_16590"/>
<dbReference type="GO" id="GO:0008654">
    <property type="term" value="P:phospholipid biosynthetic process"/>
    <property type="evidence" value="ECO:0007669"/>
    <property type="project" value="InterPro"/>
</dbReference>
<dbReference type="KEGG" id="ntr:B0W44_16590"/>
<keyword evidence="1" id="KW-1133">Transmembrane helix</keyword>
<keyword evidence="1" id="KW-0472">Membrane</keyword>
<keyword evidence="3" id="KW-1185">Reference proteome</keyword>
<dbReference type="EMBL" id="CP019699">
    <property type="protein sequence ID" value="AQS57126.1"/>
    <property type="molecule type" value="Genomic_DNA"/>
</dbReference>
<feature type="transmembrane region" description="Helical" evidence="1">
    <location>
        <begin position="116"/>
        <end position="138"/>
    </location>
</feature>
<protein>
    <recommendedName>
        <fullName evidence="4">CDP-alcohol phosphatidyltransferase</fullName>
    </recommendedName>
</protein>
<organism evidence="2 3">
    <name type="scientific">Novibacillus thermophilus</name>
    <dbReference type="NCBI Taxonomy" id="1471761"/>
    <lineage>
        <taxon>Bacteria</taxon>
        <taxon>Bacillati</taxon>
        <taxon>Bacillota</taxon>
        <taxon>Bacilli</taxon>
        <taxon>Bacillales</taxon>
        <taxon>Thermoactinomycetaceae</taxon>
        <taxon>Novibacillus</taxon>
    </lineage>
</organism>
<dbReference type="Proteomes" id="UP000188603">
    <property type="component" value="Chromosome"/>
</dbReference>
<dbReference type="AlphaFoldDB" id="A0A1U9KAT5"/>
<feature type="transmembrane region" description="Helical" evidence="1">
    <location>
        <begin position="60"/>
        <end position="78"/>
    </location>
</feature>
<dbReference type="Gene3D" id="1.20.120.1760">
    <property type="match status" value="1"/>
</dbReference>
<dbReference type="Pfam" id="PF01066">
    <property type="entry name" value="CDP-OH_P_transf"/>
    <property type="match status" value="1"/>
</dbReference>
<feature type="transmembrane region" description="Helical" evidence="1">
    <location>
        <begin position="150"/>
        <end position="168"/>
    </location>
</feature>
<evidence type="ECO:0000313" key="3">
    <source>
        <dbReference type="Proteomes" id="UP000188603"/>
    </source>
</evidence>
<dbReference type="InterPro" id="IPR000462">
    <property type="entry name" value="CDP-OH_P_trans"/>
</dbReference>
<dbReference type="GO" id="GO:0016020">
    <property type="term" value="C:membrane"/>
    <property type="evidence" value="ECO:0007669"/>
    <property type="project" value="InterPro"/>
</dbReference>
<dbReference type="InterPro" id="IPR043130">
    <property type="entry name" value="CDP-OH_PTrfase_TM_dom"/>
</dbReference>
<accession>A0A1U9KAT5</accession>
<evidence type="ECO:0008006" key="4">
    <source>
        <dbReference type="Google" id="ProtNLM"/>
    </source>
</evidence>
<evidence type="ECO:0000256" key="1">
    <source>
        <dbReference type="SAM" id="Phobius"/>
    </source>
</evidence>
<gene>
    <name evidence="2" type="ORF">B0W44_16590</name>
</gene>
<dbReference type="GO" id="GO:0016780">
    <property type="term" value="F:phosphotransferase activity, for other substituted phosphate groups"/>
    <property type="evidence" value="ECO:0007669"/>
    <property type="project" value="InterPro"/>
</dbReference>
<sequence length="169" mass="19029">MKQSTNAYPTLPLDSERILKARQRCQKPREQEEIWSWFVLRRVTVYVTLLLNRTPFTPNGVSWLGIGFFLLTGWLVAVGETWSHLLAVVTYNTGYACDCIDGELARLRNKTSRRGVFLDTLIRACSIPIVASIGLALVRWHEVSFGEPSLVYGIVVMSTMALLVPSLIT</sequence>
<name>A0A1U9KAT5_9BACL</name>
<reference evidence="2 3" key="1">
    <citation type="journal article" date="2015" name="Int. J. Syst. Evol. Microbiol.">
        <title>Novibacillus thermophilus gen. nov., sp. nov., a Gram-staining-negative and moderately thermophilic member of the family Thermoactinomycetaceae.</title>
        <authorList>
            <person name="Yang G."/>
            <person name="Chen J."/>
            <person name="Zhou S."/>
        </authorList>
    </citation>
    <scope>NUCLEOTIDE SEQUENCE [LARGE SCALE GENOMIC DNA]</scope>
    <source>
        <strain evidence="2 3">SG-1</strain>
    </source>
</reference>
<keyword evidence="1" id="KW-0812">Transmembrane</keyword>
<proteinExistence type="predicted"/>
<evidence type="ECO:0000313" key="2">
    <source>
        <dbReference type="EMBL" id="AQS57126.1"/>
    </source>
</evidence>